<name>G8QZQ0_OWEHD</name>
<dbReference type="InterPro" id="IPR021398">
    <property type="entry name" value="DUF3037"/>
</dbReference>
<dbReference type="Pfam" id="PF11236">
    <property type="entry name" value="DUF3037"/>
    <property type="match status" value="1"/>
</dbReference>
<reference evidence="1 2" key="1">
    <citation type="journal article" date="2012" name="Stand. Genomic Sci.">
        <title>Genome sequence of the orange-pigmented seawater bacterium Owenweeksia hongkongensis type strain (UST20020801(T)).</title>
        <authorList>
            <person name="Riedel T."/>
            <person name="Held B."/>
            <person name="Nolan M."/>
            <person name="Lucas S."/>
            <person name="Lapidus A."/>
            <person name="Tice H."/>
            <person name="Del Rio T.G."/>
            <person name="Cheng J.F."/>
            <person name="Han C."/>
            <person name="Tapia R."/>
            <person name="Goodwin L.A."/>
            <person name="Pitluck S."/>
            <person name="Liolios K."/>
            <person name="Mavromatis K."/>
            <person name="Pagani I."/>
            <person name="Ivanova N."/>
            <person name="Mikhailova N."/>
            <person name="Pati A."/>
            <person name="Chen A."/>
            <person name="Palaniappan K."/>
            <person name="Rohde M."/>
            <person name="Tindall B.J."/>
            <person name="Detter J.C."/>
            <person name="Goker M."/>
            <person name="Woyke T."/>
            <person name="Bristow J."/>
            <person name="Eisen J.A."/>
            <person name="Markowitz V."/>
            <person name="Hugenholtz P."/>
            <person name="Klenk H.P."/>
            <person name="Kyrpides N.C."/>
        </authorList>
    </citation>
    <scope>NUCLEOTIDE SEQUENCE</scope>
    <source>
        <strain evidence="2">DSM 17368 / JCM 12287 / NRRL B-23963</strain>
    </source>
</reference>
<sequence length="285" mass="32309">MNKQFSYSILKYRHNHVVEESLNIGVLFFFADSPKVVFVAPPHIKRLSHAFPDAPIQSVNALLKSFNSQAQKLSEKAISYLNDYDSLISEWFLTPNGSSVYFDGFRQAPIWKNETETINYFTTKYLAGYGKSLTESKVTVHSESYILNKYKQLLADNSGGRQLNAFVKEEKIEVKNELISFTSDSYWQNGTQNLVKAVSFDLQSEDGIETKALALAKKLEVLSSVLQDNQQRVDLLLSKPSNRDLIGVYKSATSILQHTNAPHKLIEEKKLVQYTNKVLTDAIEI</sequence>
<dbReference type="RefSeq" id="WP_014200855.1">
    <property type="nucleotide sequence ID" value="NC_016599.1"/>
</dbReference>
<evidence type="ECO:0000313" key="1">
    <source>
        <dbReference type="EMBL" id="AEV31494.1"/>
    </source>
</evidence>
<protein>
    <recommendedName>
        <fullName evidence="3">DUF3037 domain-containing protein</fullName>
    </recommendedName>
</protein>
<dbReference type="HOGENOM" id="CLU_976058_0_0_10"/>
<dbReference type="Proteomes" id="UP000005631">
    <property type="component" value="Chromosome"/>
</dbReference>
<gene>
    <name evidence="1" type="ordered locus">Oweho_0476</name>
</gene>
<dbReference type="KEGG" id="oho:Oweho_0476"/>
<keyword evidence="2" id="KW-1185">Reference proteome</keyword>
<dbReference type="eggNOG" id="ENOG50336JD">
    <property type="taxonomic scope" value="Bacteria"/>
</dbReference>
<accession>G8QZQ0</accession>
<dbReference type="EMBL" id="CP003156">
    <property type="protein sequence ID" value="AEV31494.1"/>
    <property type="molecule type" value="Genomic_DNA"/>
</dbReference>
<dbReference type="STRING" id="926562.Oweho_0476"/>
<organism evidence="1 2">
    <name type="scientific">Owenweeksia hongkongensis (strain DSM 17368 / CIP 108786 / JCM 12287 / NRRL B-23963 / UST20020801)</name>
    <dbReference type="NCBI Taxonomy" id="926562"/>
    <lineage>
        <taxon>Bacteria</taxon>
        <taxon>Pseudomonadati</taxon>
        <taxon>Bacteroidota</taxon>
        <taxon>Flavobacteriia</taxon>
        <taxon>Flavobacteriales</taxon>
        <taxon>Owenweeksiaceae</taxon>
        <taxon>Owenweeksia</taxon>
    </lineage>
</organism>
<dbReference type="OrthoDB" id="8199584at2"/>
<dbReference type="AlphaFoldDB" id="G8QZQ0"/>
<proteinExistence type="predicted"/>
<evidence type="ECO:0008006" key="3">
    <source>
        <dbReference type="Google" id="ProtNLM"/>
    </source>
</evidence>
<evidence type="ECO:0000313" key="2">
    <source>
        <dbReference type="Proteomes" id="UP000005631"/>
    </source>
</evidence>